<sequence>MAPKAGSVFRAGVDVASLAADFARSAGAGLSSMRSSDGLFKNFTDLQLLDMVLVNPGNYTRVLKKIDSTTLTKMFDGMTDAAQKNFLRNADQDIIRKLNPDSVSAKIANDVDVRFPDGSTKSVKYGSPGFWNAVSNGATILGGLTLLAWIDKKFEEAEEEYKNCMAGCLPHNWDEYDSGTLDKSNLKYSTVETLKEHGLEPIVNQPYCKKTIKDCGKFCDEKCEKETEVDLPGSSAATGILDKFRRALESFLPDIPGVDPTIISFASSASSMLMFMLIIMQFAV</sequence>
<dbReference type="EMBL" id="PP130629">
    <property type="protein sequence ID" value="XAO13537.1"/>
    <property type="molecule type" value="Genomic_DNA"/>
</dbReference>
<proteinExistence type="predicted"/>
<organism evidence="1">
    <name type="scientific">Mantoniella tinhauana virus 1</name>
    <dbReference type="NCBI Taxonomy" id="3111543"/>
    <lineage>
        <taxon>Viruses</taxon>
    </lineage>
</organism>
<accession>A0AB38ZMG3</accession>
<protein>
    <submittedName>
        <fullName evidence="1">Uncharacterized protein</fullName>
    </submittedName>
</protein>
<evidence type="ECO:0000313" key="1">
    <source>
        <dbReference type="EMBL" id="XAO13537.1"/>
    </source>
</evidence>
<reference evidence="1" key="1">
    <citation type="submission" date="2024-01" db="EMBL/GenBank/DDBJ databases">
        <title>Genomic and biogeographic characterisation of Mantoniella tinhauana virus 1, the first discovered Mantoniella-infecting prasinovirus.</title>
        <authorList>
            <person name="Rey Redondo E."/>
            <person name="Yung C.C.M."/>
        </authorList>
    </citation>
    <scope>NUCLEOTIDE SEQUENCE</scope>
    <source>
        <strain evidence="1">Lau Fau Shan</strain>
    </source>
</reference>
<name>A0AB38ZMG3_9VIRU</name>